<feature type="region of interest" description="Disordered" evidence="5">
    <location>
        <begin position="1"/>
        <end position="29"/>
    </location>
</feature>
<evidence type="ECO:0000256" key="3">
    <source>
        <dbReference type="ARBA" id="ARBA00022833"/>
    </source>
</evidence>
<keyword evidence="8" id="KW-1185">Reference proteome</keyword>
<evidence type="ECO:0000313" key="7">
    <source>
        <dbReference type="EMBL" id="CAJ0577582.1"/>
    </source>
</evidence>
<name>A0AA36D0G8_9BILA</name>
<dbReference type="InterPro" id="IPR036236">
    <property type="entry name" value="Znf_C2H2_sf"/>
</dbReference>
<comment type="caution">
    <text evidence="7">The sequence shown here is derived from an EMBL/GenBank/DDBJ whole genome shotgun (WGS) entry which is preliminary data.</text>
</comment>
<evidence type="ECO:0000256" key="2">
    <source>
        <dbReference type="ARBA" id="ARBA00022771"/>
    </source>
</evidence>
<keyword evidence="3" id="KW-0862">Zinc</keyword>
<dbReference type="GO" id="GO:0003677">
    <property type="term" value="F:DNA binding"/>
    <property type="evidence" value="ECO:0007669"/>
    <property type="project" value="InterPro"/>
</dbReference>
<keyword evidence="2 4" id="KW-0863">Zinc-finger</keyword>
<evidence type="ECO:0000256" key="5">
    <source>
        <dbReference type="SAM" id="MobiDB-lite"/>
    </source>
</evidence>
<gene>
    <name evidence="7" type="ORF">MSPICULIGERA_LOCUS15852</name>
</gene>
<proteinExistence type="predicted"/>
<dbReference type="EMBL" id="CATQJA010002651">
    <property type="protein sequence ID" value="CAJ0577582.1"/>
    <property type="molecule type" value="Genomic_DNA"/>
</dbReference>
<dbReference type="AlphaFoldDB" id="A0AA36D0G8"/>
<evidence type="ECO:0000256" key="1">
    <source>
        <dbReference type="ARBA" id="ARBA00022723"/>
    </source>
</evidence>
<keyword evidence="1" id="KW-0479">Metal-binding</keyword>
<organism evidence="7 8">
    <name type="scientific">Mesorhabditis spiculigera</name>
    <dbReference type="NCBI Taxonomy" id="96644"/>
    <lineage>
        <taxon>Eukaryota</taxon>
        <taxon>Metazoa</taxon>
        <taxon>Ecdysozoa</taxon>
        <taxon>Nematoda</taxon>
        <taxon>Chromadorea</taxon>
        <taxon>Rhabditida</taxon>
        <taxon>Rhabditina</taxon>
        <taxon>Rhabditomorpha</taxon>
        <taxon>Rhabditoidea</taxon>
        <taxon>Rhabditidae</taxon>
        <taxon>Mesorhabditinae</taxon>
        <taxon>Mesorhabditis</taxon>
    </lineage>
</organism>
<accession>A0AA36D0G8</accession>
<dbReference type="SMART" id="SM00614">
    <property type="entry name" value="ZnF_BED"/>
    <property type="match status" value="1"/>
</dbReference>
<dbReference type="Pfam" id="PF02892">
    <property type="entry name" value="zf-BED"/>
    <property type="match status" value="1"/>
</dbReference>
<sequence>MSISSSKQPPDGEMNITPRSPTGEEGVRRTSDVWRHNLHNDDLKFECRYCGAKFLRAHGTSAFGKHLAAVHQIRVLSNKRRPSPPTLLNGKKAKTEPEMDITDLIVDEDEEPYGSNSISLASFHNDNRADDGLDEMLMSVRAAMTNMEGIAHYFTRDKVQQHENARLRRRVAEFELENATLRKKIIIGQQNYGEEPAPKVTIPKETKPSTPLLCVMEKQLEELSQSPSCSTVAETESTERHFFPLARPKTETVRLHCLDKANPIRWSRKKEMQKASTEMVRMMVPSQILPVLNTTNDDILQAIGERDMINGGGRTPITIPPDLITQAAG</sequence>
<dbReference type="GO" id="GO:0008270">
    <property type="term" value="F:zinc ion binding"/>
    <property type="evidence" value="ECO:0007669"/>
    <property type="project" value="UniProtKB-KW"/>
</dbReference>
<dbReference type="InterPro" id="IPR003656">
    <property type="entry name" value="Znf_BED"/>
</dbReference>
<dbReference type="PROSITE" id="PS50808">
    <property type="entry name" value="ZF_BED"/>
    <property type="match status" value="1"/>
</dbReference>
<evidence type="ECO:0000313" key="8">
    <source>
        <dbReference type="Proteomes" id="UP001177023"/>
    </source>
</evidence>
<dbReference type="Proteomes" id="UP001177023">
    <property type="component" value="Unassembled WGS sequence"/>
</dbReference>
<evidence type="ECO:0000259" key="6">
    <source>
        <dbReference type="PROSITE" id="PS50808"/>
    </source>
</evidence>
<feature type="domain" description="BED-type" evidence="6">
    <location>
        <begin position="28"/>
        <end position="78"/>
    </location>
</feature>
<reference evidence="7" key="1">
    <citation type="submission" date="2023-06" db="EMBL/GenBank/DDBJ databases">
        <authorList>
            <person name="Delattre M."/>
        </authorList>
    </citation>
    <scope>NUCLEOTIDE SEQUENCE</scope>
    <source>
        <strain evidence="7">AF72</strain>
    </source>
</reference>
<feature type="non-terminal residue" evidence="7">
    <location>
        <position position="329"/>
    </location>
</feature>
<protein>
    <recommendedName>
        <fullName evidence="6">BED-type domain-containing protein</fullName>
    </recommendedName>
</protein>
<evidence type="ECO:0000256" key="4">
    <source>
        <dbReference type="PROSITE-ProRule" id="PRU00027"/>
    </source>
</evidence>
<dbReference type="SUPFAM" id="SSF57667">
    <property type="entry name" value="beta-beta-alpha zinc fingers"/>
    <property type="match status" value="1"/>
</dbReference>